<dbReference type="STRING" id="586411.SAMN05216187_108109"/>
<dbReference type="Proteomes" id="UP000242700">
    <property type="component" value="Unassembled WGS sequence"/>
</dbReference>
<gene>
    <name evidence="1" type="ORF">SAMN05216187_108109</name>
</gene>
<name>A0A1G9BTU3_9STAP</name>
<proteinExistence type="predicted"/>
<accession>A0A1G9BTU3</accession>
<organism evidence="1 2">
    <name type="scientific">Jeotgalicoccus aerolatus</name>
    <dbReference type="NCBI Taxonomy" id="709510"/>
    <lineage>
        <taxon>Bacteria</taxon>
        <taxon>Bacillati</taxon>
        <taxon>Bacillota</taxon>
        <taxon>Bacilli</taxon>
        <taxon>Bacillales</taxon>
        <taxon>Staphylococcaceae</taxon>
        <taxon>Jeotgalicoccus</taxon>
    </lineage>
</organism>
<sequence>MASDNRINKPHDDINTPAHYHSGGIDVIGFAERQFSKEQLIGSHRINVLKYVTRFDKKGQPLKDLQKARAYLDKLIKIMGDESDEV</sequence>
<dbReference type="InterPro" id="IPR021739">
    <property type="entry name" value="SaV-like"/>
</dbReference>
<dbReference type="RefSeq" id="WP_092598489.1">
    <property type="nucleotide sequence ID" value="NZ_FNFI01000008.1"/>
</dbReference>
<evidence type="ECO:0000313" key="2">
    <source>
        <dbReference type="Proteomes" id="UP000242700"/>
    </source>
</evidence>
<reference evidence="2" key="1">
    <citation type="submission" date="2016-10" db="EMBL/GenBank/DDBJ databases">
        <authorList>
            <person name="Varghese N."/>
            <person name="Submissions S."/>
        </authorList>
    </citation>
    <scope>NUCLEOTIDE SEQUENCE [LARGE SCALE GENOMIC DNA]</scope>
    <source>
        <strain evidence="2">CGMCC 1.8911</strain>
    </source>
</reference>
<evidence type="ECO:0000313" key="1">
    <source>
        <dbReference type="EMBL" id="SDK42846.1"/>
    </source>
</evidence>
<dbReference type="EMBL" id="FNFI01000008">
    <property type="protein sequence ID" value="SDK42846.1"/>
    <property type="molecule type" value="Genomic_DNA"/>
</dbReference>
<dbReference type="Pfam" id="PF11753">
    <property type="entry name" value="DUF3310"/>
    <property type="match status" value="1"/>
</dbReference>
<protein>
    <submittedName>
        <fullName evidence="1">Protein of unknwon function</fullName>
    </submittedName>
</protein>
<dbReference type="OrthoDB" id="1684418at2"/>
<dbReference type="AlphaFoldDB" id="A0A1G9BTU3"/>